<dbReference type="RefSeq" id="WP_183467506.1">
    <property type="nucleotide sequence ID" value="NZ_JACHVU010000003.1"/>
</dbReference>
<feature type="domain" description="4Fe-4S Wbl-type" evidence="1">
    <location>
        <begin position="33"/>
        <end position="87"/>
    </location>
</feature>
<reference evidence="2 3" key="1">
    <citation type="submission" date="2020-08" db="EMBL/GenBank/DDBJ databases">
        <title>The Agave Microbiome: Exploring the role of microbial communities in plant adaptations to desert environments.</title>
        <authorList>
            <person name="Partida-Martinez L.P."/>
        </authorList>
    </citation>
    <scope>NUCLEOTIDE SEQUENCE [LARGE SCALE GENOMIC DNA]</scope>
    <source>
        <strain evidence="2 3">AT2.18</strain>
    </source>
</reference>
<dbReference type="EMBL" id="JACHVU010000003">
    <property type="protein sequence ID" value="MBB2990251.1"/>
    <property type="molecule type" value="Genomic_DNA"/>
</dbReference>
<evidence type="ECO:0000259" key="1">
    <source>
        <dbReference type="PROSITE" id="PS51674"/>
    </source>
</evidence>
<keyword evidence="3" id="KW-1185">Reference proteome</keyword>
<accession>A0A839QCL2</accession>
<protein>
    <recommendedName>
        <fullName evidence="1">4Fe-4S Wbl-type domain-containing protein</fullName>
    </recommendedName>
</protein>
<dbReference type="InterPro" id="IPR034768">
    <property type="entry name" value="4FE4S_WBL"/>
</dbReference>
<proteinExistence type="predicted"/>
<dbReference type="AlphaFoldDB" id="A0A839QCL2"/>
<organism evidence="2 3">
    <name type="scientific">Mycolicibacterium iranicum</name>
    <name type="common">Mycobacterium iranicum</name>
    <dbReference type="NCBI Taxonomy" id="912594"/>
    <lineage>
        <taxon>Bacteria</taxon>
        <taxon>Bacillati</taxon>
        <taxon>Actinomycetota</taxon>
        <taxon>Actinomycetes</taxon>
        <taxon>Mycobacteriales</taxon>
        <taxon>Mycobacteriaceae</taxon>
        <taxon>Mycolicibacterium</taxon>
    </lineage>
</organism>
<evidence type="ECO:0000313" key="2">
    <source>
        <dbReference type="EMBL" id="MBB2990251.1"/>
    </source>
</evidence>
<evidence type="ECO:0000313" key="3">
    <source>
        <dbReference type="Proteomes" id="UP000550501"/>
    </source>
</evidence>
<name>A0A839QCL2_MYCIR</name>
<dbReference type="PROSITE" id="PS51674">
    <property type="entry name" value="4FE4S_WBL"/>
    <property type="match status" value="1"/>
</dbReference>
<gene>
    <name evidence="2" type="ORF">FHR72_001719</name>
</gene>
<dbReference type="Proteomes" id="UP000550501">
    <property type="component" value="Unassembled WGS sequence"/>
</dbReference>
<dbReference type="Pfam" id="PF02467">
    <property type="entry name" value="Whib"/>
    <property type="match status" value="1"/>
</dbReference>
<comment type="caution">
    <text evidence="2">The sequence shown here is derived from an EMBL/GenBank/DDBJ whole genome shotgun (WGS) entry which is preliminary data.</text>
</comment>
<sequence>MAARYPTVKLHGEPWVELLVHVFRGGPNLRGALCVGKSELFDHHDSRFEAARICARCPVRLPCRTYASKARRLTGTWAGVYRNHGDDETETETDNVTA</sequence>